<dbReference type="Proteomes" id="UP000324800">
    <property type="component" value="Unassembled WGS sequence"/>
</dbReference>
<sequence length="83" mass="9322">MNDVGIQVPSEDPLCGLVSQTHTSKSSTLYAYSPTALDYKASISSFFAKYPLKYVYLASSQFITCTSAYNQPMSYMLVFIYYI</sequence>
<gene>
    <name evidence="1" type="ORF">EZS28_027171</name>
</gene>
<organism evidence="1 2">
    <name type="scientific">Streblomastix strix</name>
    <dbReference type="NCBI Taxonomy" id="222440"/>
    <lineage>
        <taxon>Eukaryota</taxon>
        <taxon>Metamonada</taxon>
        <taxon>Preaxostyla</taxon>
        <taxon>Oxymonadida</taxon>
        <taxon>Streblomastigidae</taxon>
        <taxon>Streblomastix</taxon>
    </lineage>
</organism>
<evidence type="ECO:0000313" key="1">
    <source>
        <dbReference type="EMBL" id="KAA6377301.1"/>
    </source>
</evidence>
<evidence type="ECO:0000313" key="2">
    <source>
        <dbReference type="Proteomes" id="UP000324800"/>
    </source>
</evidence>
<dbReference type="AlphaFoldDB" id="A0A5J4V5C6"/>
<proteinExistence type="predicted"/>
<reference evidence="1 2" key="1">
    <citation type="submission" date="2019-03" db="EMBL/GenBank/DDBJ databases">
        <title>Single cell metagenomics reveals metabolic interactions within the superorganism composed of flagellate Streblomastix strix and complex community of Bacteroidetes bacteria on its surface.</title>
        <authorList>
            <person name="Treitli S.C."/>
            <person name="Kolisko M."/>
            <person name="Husnik F."/>
            <person name="Keeling P."/>
            <person name="Hampl V."/>
        </authorList>
    </citation>
    <scope>NUCLEOTIDE SEQUENCE [LARGE SCALE GENOMIC DNA]</scope>
    <source>
        <strain evidence="1">ST1C</strain>
    </source>
</reference>
<accession>A0A5J4V5C6</accession>
<protein>
    <submittedName>
        <fullName evidence="1">Uncharacterized protein</fullName>
    </submittedName>
</protein>
<dbReference type="EMBL" id="SNRW01009923">
    <property type="protein sequence ID" value="KAA6377301.1"/>
    <property type="molecule type" value="Genomic_DNA"/>
</dbReference>
<comment type="caution">
    <text evidence="1">The sequence shown here is derived from an EMBL/GenBank/DDBJ whole genome shotgun (WGS) entry which is preliminary data.</text>
</comment>
<name>A0A5J4V5C6_9EUKA</name>